<evidence type="ECO:0000313" key="1">
    <source>
        <dbReference type="EMBL" id="MBP1969980.1"/>
    </source>
</evidence>
<dbReference type="RefSeq" id="WP_245301562.1">
    <property type="nucleotide sequence ID" value="NZ_CP110224.1"/>
</dbReference>
<reference evidence="1 2" key="1">
    <citation type="submission" date="2021-03" db="EMBL/GenBank/DDBJ databases">
        <title>Genomic Encyclopedia of Type Strains, Phase IV (KMG-IV): sequencing the most valuable type-strain genomes for metagenomic binning, comparative biology and taxonomic classification.</title>
        <authorList>
            <person name="Goeker M."/>
        </authorList>
    </citation>
    <scope>NUCLEOTIDE SEQUENCE [LARGE SCALE GENOMIC DNA]</scope>
    <source>
        <strain evidence="1 2">DSM 25609</strain>
    </source>
</reference>
<gene>
    <name evidence="1" type="ORF">J2Z83_002088</name>
</gene>
<evidence type="ECO:0000313" key="2">
    <source>
        <dbReference type="Proteomes" id="UP001519345"/>
    </source>
</evidence>
<sequence length="61" mass="6958">MNRAKICPECGSKEMKMGEFKGYGSLFKRKAIIKSSEVDAYFCVNCGYVLTLKVRNPEKFL</sequence>
<dbReference type="Pfam" id="PF09855">
    <property type="entry name" value="Zn_ribbon_13"/>
    <property type="match status" value="1"/>
</dbReference>
<comment type="caution">
    <text evidence="1">The sequence shown here is derived from an EMBL/GenBank/DDBJ whole genome shotgun (WGS) entry which is preliminary data.</text>
</comment>
<keyword evidence="2" id="KW-1185">Reference proteome</keyword>
<proteinExistence type="predicted"/>
<accession>A0ABS4IHC3</accession>
<name>A0ABS4IHC3_9BACI</name>
<protein>
    <submittedName>
        <fullName evidence="1">Nucleic-acid-binding Zn-ribbon protein</fullName>
    </submittedName>
</protein>
<dbReference type="EMBL" id="JAGGKX010000009">
    <property type="protein sequence ID" value="MBP1969980.1"/>
    <property type="molecule type" value="Genomic_DNA"/>
</dbReference>
<dbReference type="Proteomes" id="UP001519345">
    <property type="component" value="Unassembled WGS sequence"/>
</dbReference>
<organism evidence="1 2">
    <name type="scientific">Virgibacillus natechei</name>
    <dbReference type="NCBI Taxonomy" id="1216297"/>
    <lineage>
        <taxon>Bacteria</taxon>
        <taxon>Bacillati</taxon>
        <taxon>Bacillota</taxon>
        <taxon>Bacilli</taxon>
        <taxon>Bacillales</taxon>
        <taxon>Bacillaceae</taxon>
        <taxon>Virgibacillus</taxon>
    </lineage>
</organism>
<dbReference type="InterPro" id="IPR018652">
    <property type="entry name" value="DUF2082_NA-bd_Znr"/>
</dbReference>